<accession>A0A6I5ZMQ3</accession>
<protein>
    <recommendedName>
        <fullName evidence="3">Ribbon-helix-helix protein CopG domain-containing protein</fullName>
    </recommendedName>
</protein>
<dbReference type="EMBL" id="CP046244">
    <property type="protein sequence ID" value="QGP90895.1"/>
    <property type="molecule type" value="Genomic_DNA"/>
</dbReference>
<gene>
    <name evidence="1" type="ORF">MGLY_02080</name>
</gene>
<dbReference type="SUPFAM" id="SSF47598">
    <property type="entry name" value="Ribbon-helix-helix"/>
    <property type="match status" value="1"/>
</dbReference>
<evidence type="ECO:0000313" key="1">
    <source>
        <dbReference type="EMBL" id="QGP90895.1"/>
    </source>
</evidence>
<dbReference type="InterPro" id="IPR010985">
    <property type="entry name" value="Ribbon_hlx_hlx"/>
</dbReference>
<reference evidence="1 2" key="1">
    <citation type="submission" date="2019-11" db="EMBL/GenBank/DDBJ databases">
        <title>Genome sequence of Moorella glycerini DSM11254.</title>
        <authorList>
            <person name="Poehlein A."/>
            <person name="Boeer T."/>
            <person name="Daniel R."/>
        </authorList>
    </citation>
    <scope>NUCLEOTIDE SEQUENCE [LARGE SCALE GENOMIC DNA]</scope>
    <source>
        <strain evidence="1 2">DSM 11254</strain>
    </source>
</reference>
<dbReference type="Gene3D" id="1.10.1220.10">
    <property type="entry name" value="Met repressor-like"/>
    <property type="match status" value="1"/>
</dbReference>
<organism evidence="1 2">
    <name type="scientific">Neomoorella glycerini</name>
    <dbReference type="NCBI Taxonomy" id="55779"/>
    <lineage>
        <taxon>Bacteria</taxon>
        <taxon>Bacillati</taxon>
        <taxon>Bacillota</taxon>
        <taxon>Clostridia</taxon>
        <taxon>Neomoorellales</taxon>
        <taxon>Neomoorellaceae</taxon>
        <taxon>Neomoorella</taxon>
    </lineage>
</organism>
<dbReference type="InterPro" id="IPR013321">
    <property type="entry name" value="Arc_rbn_hlx_hlx"/>
</dbReference>
<evidence type="ECO:0000313" key="2">
    <source>
        <dbReference type="Proteomes" id="UP000425916"/>
    </source>
</evidence>
<name>A0A6I5ZMQ3_9FIRM</name>
<evidence type="ECO:0008006" key="3">
    <source>
        <dbReference type="Google" id="ProtNLM"/>
    </source>
</evidence>
<dbReference type="RefSeq" id="WP_156271349.1">
    <property type="nucleotide sequence ID" value="NZ_CP046244.1"/>
</dbReference>
<sequence>MNQVPLQVYIDKTLHERLRLVAQRQGVTQSELVRKYLYRGLDKDLGPDDPALEIIGLGAGKRTDLAHKHDQYLVLKEKENWQK</sequence>
<dbReference type="GO" id="GO:0006355">
    <property type="term" value="P:regulation of DNA-templated transcription"/>
    <property type="evidence" value="ECO:0007669"/>
    <property type="project" value="InterPro"/>
</dbReference>
<proteinExistence type="predicted"/>
<dbReference type="OrthoDB" id="1725850at2"/>
<dbReference type="AlphaFoldDB" id="A0A6I5ZMQ3"/>
<dbReference type="Proteomes" id="UP000425916">
    <property type="component" value="Chromosome"/>
</dbReference>
<keyword evidence="2" id="KW-1185">Reference proteome</keyword>